<comment type="caution">
    <text evidence="2">The sequence shown here is derived from an EMBL/GenBank/DDBJ whole genome shotgun (WGS) entry which is preliminary data.</text>
</comment>
<dbReference type="EMBL" id="JAGIYY010000016">
    <property type="protein sequence ID" value="MBP0441461.1"/>
    <property type="molecule type" value="Genomic_DNA"/>
</dbReference>
<dbReference type="Pfam" id="PF00775">
    <property type="entry name" value="Dioxygenase_C"/>
    <property type="match status" value="1"/>
</dbReference>
<organism evidence="2 3">
    <name type="scientific">Tianweitania sediminis</name>
    <dbReference type="NCBI Taxonomy" id="1502156"/>
    <lineage>
        <taxon>Bacteria</taxon>
        <taxon>Pseudomonadati</taxon>
        <taxon>Pseudomonadota</taxon>
        <taxon>Alphaproteobacteria</taxon>
        <taxon>Hyphomicrobiales</taxon>
        <taxon>Phyllobacteriaceae</taxon>
        <taxon>Tianweitania</taxon>
    </lineage>
</organism>
<dbReference type="AlphaFoldDB" id="A0A8J7RN87"/>
<sequence length="202" mass="22821">MCRVSTATVEGPYYIDKEIVRSDIREDQPGVPLELELRLVNANRGCAPTAGAVVSVWHCNAEGEYSGYLFDDSSEFPEMGVADETGHVPQRDTERFLRGVQTTDPDGKVTFRTIFPGWYTPRAVHIHVRAYLSERDMITTQIYFPQAVVNTIHSKHGPYKDRGVSVYTNENDFIIRPEEILEVQVREDNTLFATMTFGASNV</sequence>
<evidence type="ECO:0000313" key="2">
    <source>
        <dbReference type="EMBL" id="MBP0441461.1"/>
    </source>
</evidence>
<dbReference type="InterPro" id="IPR000627">
    <property type="entry name" value="Intradiol_dOase_C"/>
</dbReference>
<dbReference type="PANTHER" id="PTHR34315:SF1">
    <property type="entry name" value="INTRADIOL RING-CLEAVAGE DIOXYGENASES DOMAIN-CONTAINING PROTEIN-RELATED"/>
    <property type="match status" value="1"/>
</dbReference>
<keyword evidence="2" id="KW-0560">Oxidoreductase</keyword>
<proteinExistence type="predicted"/>
<reference evidence="2" key="1">
    <citation type="submission" date="2021-03" db="EMBL/GenBank/DDBJ databases">
        <title>Genome sequencing and assembly of Tianweitania sediminis.</title>
        <authorList>
            <person name="Chhetri G."/>
        </authorList>
    </citation>
    <scope>NUCLEOTIDE SEQUENCE</scope>
    <source>
        <strain evidence="2">Z8</strain>
    </source>
</reference>
<keyword evidence="2" id="KW-0223">Dioxygenase</keyword>
<dbReference type="GO" id="GO:0008199">
    <property type="term" value="F:ferric iron binding"/>
    <property type="evidence" value="ECO:0007669"/>
    <property type="project" value="InterPro"/>
</dbReference>
<protein>
    <submittedName>
        <fullName evidence="2">Intradiol ring-cleavage dioxygenase</fullName>
    </submittedName>
</protein>
<dbReference type="RefSeq" id="WP_209337492.1">
    <property type="nucleotide sequence ID" value="NZ_JAGIYY010000016.1"/>
</dbReference>
<accession>A0A8J7RN87</accession>
<dbReference type="PANTHER" id="PTHR34315">
    <property type="match status" value="1"/>
</dbReference>
<gene>
    <name evidence="2" type="ORF">J5Y06_22700</name>
</gene>
<dbReference type="SUPFAM" id="SSF49482">
    <property type="entry name" value="Aromatic compound dioxygenase"/>
    <property type="match status" value="1"/>
</dbReference>
<evidence type="ECO:0000313" key="3">
    <source>
        <dbReference type="Proteomes" id="UP000666240"/>
    </source>
</evidence>
<dbReference type="Proteomes" id="UP000666240">
    <property type="component" value="Unassembled WGS sequence"/>
</dbReference>
<keyword evidence="3" id="KW-1185">Reference proteome</keyword>
<dbReference type="GO" id="GO:0016702">
    <property type="term" value="F:oxidoreductase activity, acting on single donors with incorporation of molecular oxygen, incorporation of two atoms of oxygen"/>
    <property type="evidence" value="ECO:0007669"/>
    <property type="project" value="InterPro"/>
</dbReference>
<feature type="domain" description="Intradiol ring-cleavage dioxygenases" evidence="1">
    <location>
        <begin position="10"/>
        <end position="146"/>
    </location>
</feature>
<name>A0A8J7RN87_9HYPH</name>
<dbReference type="Gene3D" id="2.60.130.10">
    <property type="entry name" value="Aromatic compound dioxygenase"/>
    <property type="match status" value="1"/>
</dbReference>
<evidence type="ECO:0000259" key="1">
    <source>
        <dbReference type="Pfam" id="PF00775"/>
    </source>
</evidence>
<dbReference type="InterPro" id="IPR015889">
    <property type="entry name" value="Intradiol_dOase_core"/>
</dbReference>